<keyword evidence="2" id="KW-1185">Reference proteome</keyword>
<evidence type="ECO:0000313" key="1">
    <source>
        <dbReference type="EMBL" id="KAL2537007.1"/>
    </source>
</evidence>
<proteinExistence type="predicted"/>
<protein>
    <submittedName>
        <fullName evidence="1">Protein terminal ear1-like</fullName>
    </submittedName>
</protein>
<dbReference type="EMBL" id="JBFOLJ010000005">
    <property type="protein sequence ID" value="KAL2537007.1"/>
    <property type="molecule type" value="Genomic_DNA"/>
</dbReference>
<accession>A0ABD1VIF7</accession>
<reference evidence="2" key="1">
    <citation type="submission" date="2024-07" db="EMBL/GenBank/DDBJ databases">
        <title>Two chromosome-level genome assemblies of Korean endemic species Abeliophyllum distichum and Forsythia ovata (Oleaceae).</title>
        <authorList>
            <person name="Jang H."/>
        </authorList>
    </citation>
    <scope>NUCLEOTIDE SEQUENCE [LARGE SCALE GENOMIC DNA]</scope>
</reference>
<gene>
    <name evidence="1" type="ORF">Fot_18398</name>
</gene>
<name>A0ABD1VIF7_9LAMI</name>
<evidence type="ECO:0000313" key="2">
    <source>
        <dbReference type="Proteomes" id="UP001604277"/>
    </source>
</evidence>
<sequence>MTLVFIGSQDILTLGLKNSFPPPLYLYFISKFTIHNFSATLSSKGSSAAYFANPLPPVYLSPVEPQPLPVSLPPSSSSPTRTLLLNMVPIDVSESTMRRELEVFGDVRAVQMERLRK</sequence>
<comment type="caution">
    <text evidence="1">The sequence shown here is derived from an EMBL/GenBank/DDBJ whole genome shotgun (WGS) entry which is preliminary data.</text>
</comment>
<dbReference type="Proteomes" id="UP001604277">
    <property type="component" value="Unassembled WGS sequence"/>
</dbReference>
<organism evidence="1 2">
    <name type="scientific">Forsythia ovata</name>
    <dbReference type="NCBI Taxonomy" id="205694"/>
    <lineage>
        <taxon>Eukaryota</taxon>
        <taxon>Viridiplantae</taxon>
        <taxon>Streptophyta</taxon>
        <taxon>Embryophyta</taxon>
        <taxon>Tracheophyta</taxon>
        <taxon>Spermatophyta</taxon>
        <taxon>Magnoliopsida</taxon>
        <taxon>eudicotyledons</taxon>
        <taxon>Gunneridae</taxon>
        <taxon>Pentapetalae</taxon>
        <taxon>asterids</taxon>
        <taxon>lamiids</taxon>
        <taxon>Lamiales</taxon>
        <taxon>Oleaceae</taxon>
        <taxon>Forsythieae</taxon>
        <taxon>Forsythia</taxon>
    </lineage>
</organism>
<dbReference type="AlphaFoldDB" id="A0ABD1VIF7"/>